<sequence>MGKAIRILLQTTIPATEDDWHIGRFSLLRVLLESQVDEGGAPLYAVTARDRSGAAIDPVLSTLDTSDFDQLWLFAVDSGNGLVPEDVAGISGFYQRGGGFLVSRDHEDVGSSVCELGCVGNAHHFHSRRREQDETRRVRDDKHNPAISWPNYHSGRNGDYQRILPLDPLHELLRDPRSPSGVVEYFPAHPHEGAVGVPPGEHDARVIAVGRSVATGRPFNLAVAFERVTDPEGEPRGRGVAESSFHHFADYNWDVSMGCPSFVDELPGDEVARHPARLAGIKAYVRNLARWLAPSHGSDVRRLADVHMLAHGD</sequence>
<organism evidence="2 3">
    <name type="scientific">Usitatibacter rugosus</name>
    <dbReference type="NCBI Taxonomy" id="2732067"/>
    <lineage>
        <taxon>Bacteria</taxon>
        <taxon>Pseudomonadati</taxon>
        <taxon>Pseudomonadota</taxon>
        <taxon>Betaproteobacteria</taxon>
        <taxon>Nitrosomonadales</taxon>
        <taxon>Usitatibacteraceae</taxon>
        <taxon>Usitatibacter</taxon>
    </lineage>
</organism>
<accession>A0A6M4GWL7</accession>
<evidence type="ECO:0000256" key="1">
    <source>
        <dbReference type="SAM" id="MobiDB-lite"/>
    </source>
</evidence>
<evidence type="ECO:0000313" key="2">
    <source>
        <dbReference type="EMBL" id="QJR11268.1"/>
    </source>
</evidence>
<dbReference type="Proteomes" id="UP000501534">
    <property type="component" value="Chromosome"/>
</dbReference>
<dbReference type="RefSeq" id="WP_171092481.1">
    <property type="nucleotide sequence ID" value="NZ_CP053069.1"/>
</dbReference>
<feature type="compositionally biased region" description="Basic and acidic residues" evidence="1">
    <location>
        <begin position="130"/>
        <end position="144"/>
    </location>
</feature>
<reference evidence="2 3" key="1">
    <citation type="submission" date="2020-04" db="EMBL/GenBank/DDBJ databases">
        <title>Usitatibacter rugosus gen. nov., sp. nov. and Usitatibacter palustris sp. nov., novel members of Usitatibacteraceae fam. nov. within the order Nitrosomonadales isolated from soil.</title>
        <authorList>
            <person name="Huber K.J."/>
            <person name="Neumann-Schaal M."/>
            <person name="Geppert A."/>
            <person name="Luckner M."/>
            <person name="Wanner G."/>
            <person name="Overmann J."/>
        </authorList>
    </citation>
    <scope>NUCLEOTIDE SEQUENCE [LARGE SCALE GENOMIC DNA]</scope>
    <source>
        <strain evidence="2 3">0125_3</strain>
    </source>
</reference>
<proteinExistence type="predicted"/>
<feature type="region of interest" description="Disordered" evidence="1">
    <location>
        <begin position="129"/>
        <end position="152"/>
    </location>
</feature>
<dbReference type="EMBL" id="CP053069">
    <property type="protein sequence ID" value="QJR11268.1"/>
    <property type="molecule type" value="Genomic_DNA"/>
</dbReference>
<keyword evidence="3" id="KW-1185">Reference proteome</keyword>
<protein>
    <submittedName>
        <fullName evidence="2">Uncharacterized protein</fullName>
    </submittedName>
</protein>
<gene>
    <name evidence="2" type="ORF">DSM104443_02341</name>
</gene>
<evidence type="ECO:0000313" key="3">
    <source>
        <dbReference type="Proteomes" id="UP000501534"/>
    </source>
</evidence>
<name>A0A6M4GWL7_9PROT</name>
<dbReference type="KEGG" id="uru:DSM104443_02341"/>
<dbReference type="AlphaFoldDB" id="A0A6M4GWL7"/>